<proteinExistence type="predicted"/>
<reference evidence="2 3" key="1">
    <citation type="journal article" date="2012" name="Science">
        <title>Ecological populations of bacteria act as socially cohesive units of antibiotic production and resistance.</title>
        <authorList>
            <person name="Cordero O.X."/>
            <person name="Wildschutte H."/>
            <person name="Kirkup B."/>
            <person name="Proehl S."/>
            <person name="Ngo L."/>
            <person name="Hussain F."/>
            <person name="Le Roux F."/>
            <person name="Mincer T."/>
            <person name="Polz M.F."/>
        </authorList>
    </citation>
    <scope>NUCLEOTIDE SEQUENCE [LARGE SCALE GENOMIC DNA]</scope>
    <source>
        <strain evidence="2 3">FF-454</strain>
    </source>
</reference>
<sequence length="223" mass="25114">MSWTISSLTGQTRDHLVELDDRLLHRDIVDDFVRLQESAKAAGFELVIASSFRDFDRQKLIWNSKFSGDRPILDDNGNTLEPSTLTDDEKVQAILRWSALPGASRHHWGTDMDIYAANLLPEGVSIQLEPWEYLSGHQAPFFAWLEANLASFGFFFPYREDRGGVAFEPWHISHQVVTSGLLDSLTEEVLRDIIATSDIGGRDAILLSLKGIYSKYIANVCEA</sequence>
<evidence type="ECO:0000313" key="3">
    <source>
        <dbReference type="Proteomes" id="UP000095039"/>
    </source>
</evidence>
<dbReference type="CDD" id="cd14847">
    <property type="entry name" value="DD-carboxypeptidase_like"/>
    <property type="match status" value="1"/>
</dbReference>
<dbReference type="AlphaFoldDB" id="A0A1E5C6Z7"/>
<dbReference type="GO" id="GO:0006508">
    <property type="term" value="P:proteolysis"/>
    <property type="evidence" value="ECO:0007669"/>
    <property type="project" value="InterPro"/>
</dbReference>
<protein>
    <submittedName>
        <fullName evidence="2">Peptidase M15</fullName>
    </submittedName>
</protein>
<accession>A0A1E5C6Z7</accession>
<dbReference type="EMBL" id="AJWN02000057">
    <property type="protein sequence ID" value="OEE60962.1"/>
    <property type="molecule type" value="Genomic_DNA"/>
</dbReference>
<dbReference type="Gene3D" id="3.30.1380.10">
    <property type="match status" value="1"/>
</dbReference>
<dbReference type="InterPro" id="IPR052179">
    <property type="entry name" value="DD-CPase-like"/>
</dbReference>
<evidence type="ECO:0000313" key="2">
    <source>
        <dbReference type="EMBL" id="OEE60962.1"/>
    </source>
</evidence>
<keyword evidence="3" id="KW-1185">Reference proteome</keyword>
<feature type="domain" description="D-alanyl-D-alanine carboxypeptidase-like core" evidence="1">
    <location>
        <begin position="23"/>
        <end position="174"/>
    </location>
</feature>
<dbReference type="RefSeq" id="WP_016960064.1">
    <property type="nucleotide sequence ID" value="NZ_AJWN02000057.1"/>
</dbReference>
<evidence type="ECO:0000259" key="1">
    <source>
        <dbReference type="Pfam" id="PF02557"/>
    </source>
</evidence>
<gene>
    <name evidence="2" type="ORF">A1OK_21365</name>
</gene>
<dbReference type="Proteomes" id="UP000095039">
    <property type="component" value="Unassembled WGS sequence"/>
</dbReference>
<comment type="caution">
    <text evidence="2">The sequence shown here is derived from an EMBL/GenBank/DDBJ whole genome shotgun (WGS) entry which is preliminary data.</text>
</comment>
<dbReference type="PANTHER" id="PTHR34385">
    <property type="entry name" value="D-ALANYL-D-ALANINE CARBOXYPEPTIDASE"/>
    <property type="match status" value="1"/>
</dbReference>
<name>A0A1E5C6Z7_9GAMM</name>
<dbReference type="InterPro" id="IPR003709">
    <property type="entry name" value="VanY-like_core_dom"/>
</dbReference>
<dbReference type="SUPFAM" id="SSF55166">
    <property type="entry name" value="Hedgehog/DD-peptidase"/>
    <property type="match status" value="1"/>
</dbReference>
<organism evidence="2 3">
    <name type="scientific">Enterovibrio norvegicus FF-454</name>
    <dbReference type="NCBI Taxonomy" id="1185651"/>
    <lineage>
        <taxon>Bacteria</taxon>
        <taxon>Pseudomonadati</taxon>
        <taxon>Pseudomonadota</taxon>
        <taxon>Gammaproteobacteria</taxon>
        <taxon>Vibrionales</taxon>
        <taxon>Vibrionaceae</taxon>
        <taxon>Enterovibrio</taxon>
    </lineage>
</organism>
<dbReference type="InterPro" id="IPR009045">
    <property type="entry name" value="Zn_M74/Hedgehog-like"/>
</dbReference>
<dbReference type="GO" id="GO:0008233">
    <property type="term" value="F:peptidase activity"/>
    <property type="evidence" value="ECO:0007669"/>
    <property type="project" value="InterPro"/>
</dbReference>
<dbReference type="PANTHER" id="PTHR34385:SF1">
    <property type="entry name" value="PEPTIDOGLYCAN L-ALANYL-D-GLUTAMATE ENDOPEPTIDASE CWLK"/>
    <property type="match status" value="1"/>
</dbReference>
<dbReference type="Pfam" id="PF02557">
    <property type="entry name" value="VanY"/>
    <property type="match status" value="1"/>
</dbReference>